<keyword evidence="2" id="KW-0614">Plasmid</keyword>
<evidence type="ECO:0000313" key="4">
    <source>
        <dbReference type="Proteomes" id="UP001150001"/>
    </source>
</evidence>
<name>A0A178J3H3_9VIBR</name>
<protein>
    <submittedName>
        <fullName evidence="2">Uncharacterized protein</fullName>
    </submittedName>
</protein>
<geneLocation type="plasmid" evidence="2 3">
    <name>p57_like</name>
</geneLocation>
<comment type="caution">
    <text evidence="2">The sequence shown here is derived from an EMBL/GenBank/DDBJ whole genome shotgun (WGS) entry which is preliminary data.</text>
</comment>
<accession>A0A178J3H3</accession>
<gene>
    <name evidence="2" type="ORF">AZ468_24850</name>
    <name evidence="1" type="ORF">OPW20_20045</name>
</gene>
<sequence length="75" mass="8409">MIVARPLHPSEPDLLVGYAHHDLVIKNMDGEQCLSVKAPQSGWTHDLLEQYDYDAVAKEGWDAYLGNQWIGSSEV</sequence>
<dbReference type="OrthoDB" id="9153664at2"/>
<dbReference type="AlphaFoldDB" id="A0A178J3H3"/>
<dbReference type="GeneID" id="78073991"/>
<reference evidence="1" key="2">
    <citation type="submission" date="2022-11" db="EMBL/GenBank/DDBJ databases">
        <title>Role of the vibriolysin VemA secreted by the emergent pathogen Vibrio europaeus in the colonization of Manila clam mucus.</title>
        <authorList>
            <person name="Martinez C."/>
            <person name="Rodriguez S."/>
            <person name="Vences A."/>
            <person name="Barja J.L."/>
            <person name="Toranzo A.E."/>
            <person name="Dubert J."/>
        </authorList>
    </citation>
    <scope>NUCLEOTIDE SEQUENCE</scope>
    <source>
        <strain evidence="1">3454</strain>
    </source>
</reference>
<dbReference type="Proteomes" id="UP001150001">
    <property type="component" value="Unassembled WGS sequence"/>
</dbReference>
<dbReference type="EMBL" id="JAPFIT010000022">
    <property type="protein sequence ID" value="MDC5742369.1"/>
    <property type="molecule type" value="Genomic_DNA"/>
</dbReference>
<dbReference type="Proteomes" id="UP000094761">
    <property type="component" value="Plasmid p57_like"/>
</dbReference>
<organism evidence="2 3">
    <name type="scientific">Vibrio europaeus</name>
    <dbReference type="NCBI Taxonomy" id="300876"/>
    <lineage>
        <taxon>Bacteria</taxon>
        <taxon>Pseudomonadati</taxon>
        <taxon>Pseudomonadota</taxon>
        <taxon>Gammaproteobacteria</taxon>
        <taxon>Vibrionales</taxon>
        <taxon>Vibrionaceae</taxon>
        <taxon>Vibrio</taxon>
        <taxon>Vibrio oreintalis group</taxon>
    </lineage>
</organism>
<dbReference type="RefSeq" id="WP_069665483.1">
    <property type="nucleotide sequence ID" value="NZ_CM004621.1"/>
</dbReference>
<evidence type="ECO:0000313" key="1">
    <source>
        <dbReference type="EMBL" id="MDC5742369.1"/>
    </source>
</evidence>
<evidence type="ECO:0000313" key="2">
    <source>
        <dbReference type="EMBL" id="OAM96603.1"/>
    </source>
</evidence>
<dbReference type="EMBL" id="LUAX01000009">
    <property type="protein sequence ID" value="OAM96603.1"/>
    <property type="molecule type" value="Genomic_DNA"/>
</dbReference>
<reference evidence="2 3" key="1">
    <citation type="submission" date="2016-03" db="EMBL/GenBank/DDBJ databases">
        <title>Draft genome sequence of the Vibrio tubiashii subs. europaeus.</title>
        <authorList>
            <person name="Spinard E."/>
            <person name="Dubert J."/>
            <person name="Nelson D.R."/>
            <person name="Barja J.L."/>
        </authorList>
    </citation>
    <scope>NUCLEOTIDE SEQUENCE [LARGE SCALE GENOMIC DNA]</scope>
    <source>
        <strain evidence="3">PP-638</strain>
        <strain evidence="2">PP2-638</strain>
        <plasmid evidence="2">p57_like</plasmid>
        <plasmid evidence="3">Plasmid p57_like</plasmid>
    </source>
</reference>
<proteinExistence type="predicted"/>
<keyword evidence="4" id="KW-1185">Reference proteome</keyword>
<evidence type="ECO:0000313" key="3">
    <source>
        <dbReference type="Proteomes" id="UP000094761"/>
    </source>
</evidence>